<reference evidence="2" key="2">
    <citation type="journal article" date="2015" name="Data Brief">
        <title>Shoot transcriptome of the giant reed, Arundo donax.</title>
        <authorList>
            <person name="Barrero R.A."/>
            <person name="Guerrero F.D."/>
            <person name="Moolhuijzen P."/>
            <person name="Goolsby J.A."/>
            <person name="Tidwell J."/>
            <person name="Bellgard S.E."/>
            <person name="Bellgard M.I."/>
        </authorList>
    </citation>
    <scope>NUCLEOTIDE SEQUENCE</scope>
    <source>
        <tissue evidence="2">Shoot tissue taken approximately 20 cm above the soil surface</tissue>
    </source>
</reference>
<dbReference type="EMBL" id="GBRH01161422">
    <property type="protein sequence ID" value="JAE36474.1"/>
    <property type="molecule type" value="Transcribed_RNA"/>
</dbReference>
<dbReference type="AlphaFoldDB" id="A0A0A9HKW7"/>
<keyword evidence="1" id="KW-0472">Membrane</keyword>
<protein>
    <submittedName>
        <fullName evidence="2">Uncharacterized protein</fullName>
    </submittedName>
</protein>
<proteinExistence type="predicted"/>
<keyword evidence="1" id="KW-1133">Transmembrane helix</keyword>
<evidence type="ECO:0000256" key="1">
    <source>
        <dbReference type="SAM" id="Phobius"/>
    </source>
</evidence>
<sequence>MSEKRLADCLCQLNSGYLIVLHMLLELWGLSYAYYPKEM</sequence>
<organism evidence="2">
    <name type="scientific">Arundo donax</name>
    <name type="common">Giant reed</name>
    <name type="synonym">Donax arundinaceus</name>
    <dbReference type="NCBI Taxonomy" id="35708"/>
    <lineage>
        <taxon>Eukaryota</taxon>
        <taxon>Viridiplantae</taxon>
        <taxon>Streptophyta</taxon>
        <taxon>Embryophyta</taxon>
        <taxon>Tracheophyta</taxon>
        <taxon>Spermatophyta</taxon>
        <taxon>Magnoliopsida</taxon>
        <taxon>Liliopsida</taxon>
        <taxon>Poales</taxon>
        <taxon>Poaceae</taxon>
        <taxon>PACMAD clade</taxon>
        <taxon>Arundinoideae</taxon>
        <taxon>Arundineae</taxon>
        <taxon>Arundo</taxon>
    </lineage>
</organism>
<feature type="transmembrane region" description="Helical" evidence="1">
    <location>
        <begin position="15"/>
        <end position="35"/>
    </location>
</feature>
<accession>A0A0A9HKW7</accession>
<name>A0A0A9HKW7_ARUDO</name>
<keyword evidence="1" id="KW-0812">Transmembrane</keyword>
<evidence type="ECO:0000313" key="2">
    <source>
        <dbReference type="EMBL" id="JAE36474.1"/>
    </source>
</evidence>
<reference evidence="2" key="1">
    <citation type="submission" date="2014-09" db="EMBL/GenBank/DDBJ databases">
        <authorList>
            <person name="Magalhaes I.L.F."/>
            <person name="Oliveira U."/>
            <person name="Santos F.R."/>
            <person name="Vidigal T.H.D.A."/>
            <person name="Brescovit A.D."/>
            <person name="Santos A.J."/>
        </authorList>
    </citation>
    <scope>NUCLEOTIDE SEQUENCE</scope>
    <source>
        <tissue evidence="2">Shoot tissue taken approximately 20 cm above the soil surface</tissue>
    </source>
</reference>